<evidence type="ECO:0000313" key="2">
    <source>
        <dbReference type="EMBL" id="MCX5616208.1"/>
    </source>
</evidence>
<feature type="transmembrane region" description="Helical" evidence="1">
    <location>
        <begin position="44"/>
        <end position="64"/>
    </location>
</feature>
<sequence length="104" mass="11333">MGETIMTGMVTDPLFFWAGLLAGTAWVMLLWIQLPGHTPRPARLSRSAGLAGLALSGGLAWVLWSPVFGPVSAFFCLGGWSMALLCFMPVFWALFRTYRSHTPG</sequence>
<name>A0ABT3WBK0_9PROT</name>
<keyword evidence="1" id="KW-1133">Transmembrane helix</keyword>
<comment type="caution">
    <text evidence="2">The sequence shown here is derived from an EMBL/GenBank/DDBJ whole genome shotgun (WGS) entry which is preliminary data.</text>
</comment>
<evidence type="ECO:0000313" key="3">
    <source>
        <dbReference type="Proteomes" id="UP001165633"/>
    </source>
</evidence>
<feature type="transmembrane region" description="Helical" evidence="1">
    <location>
        <begin position="70"/>
        <end position="95"/>
    </location>
</feature>
<accession>A0ABT3WBK0</accession>
<dbReference type="EMBL" id="JANIDV010000002">
    <property type="protein sequence ID" value="MCX5616208.1"/>
    <property type="molecule type" value="Genomic_DNA"/>
</dbReference>
<keyword evidence="3" id="KW-1185">Reference proteome</keyword>
<reference evidence="2" key="1">
    <citation type="submission" date="2022-07" db="EMBL/GenBank/DDBJ databases">
        <title>Bombella genomes.</title>
        <authorList>
            <person name="Harer L."/>
            <person name="Styblova S."/>
            <person name="Ehrmann M."/>
        </authorList>
    </citation>
    <scope>NUCLEOTIDE SEQUENCE</scope>
    <source>
        <strain evidence="2">TMW 2.2559</strain>
    </source>
</reference>
<gene>
    <name evidence="2" type="ORF">NQF87_04365</name>
</gene>
<keyword evidence="1" id="KW-0812">Transmembrane</keyword>
<organism evidence="2 3">
    <name type="scientific">Bombella dulcis</name>
    <dbReference type="NCBI Taxonomy" id="2967339"/>
    <lineage>
        <taxon>Bacteria</taxon>
        <taxon>Pseudomonadati</taxon>
        <taxon>Pseudomonadota</taxon>
        <taxon>Alphaproteobacteria</taxon>
        <taxon>Acetobacterales</taxon>
        <taxon>Acetobacteraceae</taxon>
        <taxon>Bombella</taxon>
    </lineage>
</organism>
<keyword evidence="1" id="KW-0472">Membrane</keyword>
<proteinExistence type="predicted"/>
<evidence type="ECO:0000256" key="1">
    <source>
        <dbReference type="SAM" id="Phobius"/>
    </source>
</evidence>
<protein>
    <recommendedName>
        <fullName evidence="4">Transmembrane protein</fullName>
    </recommendedName>
</protein>
<feature type="transmembrane region" description="Helical" evidence="1">
    <location>
        <begin position="14"/>
        <end position="32"/>
    </location>
</feature>
<evidence type="ECO:0008006" key="4">
    <source>
        <dbReference type="Google" id="ProtNLM"/>
    </source>
</evidence>
<dbReference type="Proteomes" id="UP001165633">
    <property type="component" value="Unassembled WGS sequence"/>
</dbReference>
<dbReference type="RefSeq" id="WP_266127205.1">
    <property type="nucleotide sequence ID" value="NZ_JANIDV010000002.1"/>
</dbReference>